<dbReference type="Proteomes" id="UP000559027">
    <property type="component" value="Unassembled WGS sequence"/>
</dbReference>
<sequence length="78" mass="9268">MPEADLDRLTGMDRFFEATALRRWDRRDGDKQSGGFAVDRNFGNGASIQKRVKKGENERSEECRFSFKRRHYAYWPYS</sequence>
<evidence type="ECO:0000313" key="2">
    <source>
        <dbReference type="Proteomes" id="UP000559027"/>
    </source>
</evidence>
<organism evidence="1 2">
    <name type="scientific">Leucocoprinus leucothites</name>
    <dbReference type="NCBI Taxonomy" id="201217"/>
    <lineage>
        <taxon>Eukaryota</taxon>
        <taxon>Fungi</taxon>
        <taxon>Dikarya</taxon>
        <taxon>Basidiomycota</taxon>
        <taxon>Agaricomycotina</taxon>
        <taxon>Agaricomycetes</taxon>
        <taxon>Agaricomycetidae</taxon>
        <taxon>Agaricales</taxon>
        <taxon>Agaricineae</taxon>
        <taxon>Agaricaceae</taxon>
        <taxon>Leucocoprinus</taxon>
    </lineage>
</organism>
<keyword evidence="2" id="KW-1185">Reference proteome</keyword>
<name>A0A8H5CUF4_9AGAR</name>
<dbReference type="AlphaFoldDB" id="A0A8H5CUF4"/>
<dbReference type="EMBL" id="JAACJO010000021">
    <property type="protein sequence ID" value="KAF5348167.1"/>
    <property type="molecule type" value="Genomic_DNA"/>
</dbReference>
<accession>A0A8H5CUF4</accession>
<comment type="caution">
    <text evidence="1">The sequence shown here is derived from an EMBL/GenBank/DDBJ whole genome shotgun (WGS) entry which is preliminary data.</text>
</comment>
<protein>
    <submittedName>
        <fullName evidence="1">Uncharacterized protein</fullName>
    </submittedName>
</protein>
<reference evidence="1 2" key="1">
    <citation type="journal article" date="2020" name="ISME J.">
        <title>Uncovering the hidden diversity of litter-decomposition mechanisms in mushroom-forming fungi.</title>
        <authorList>
            <person name="Floudas D."/>
            <person name="Bentzer J."/>
            <person name="Ahren D."/>
            <person name="Johansson T."/>
            <person name="Persson P."/>
            <person name="Tunlid A."/>
        </authorList>
    </citation>
    <scope>NUCLEOTIDE SEQUENCE [LARGE SCALE GENOMIC DNA]</scope>
    <source>
        <strain evidence="1 2">CBS 146.42</strain>
    </source>
</reference>
<gene>
    <name evidence="1" type="ORF">D9756_010733</name>
</gene>
<proteinExistence type="predicted"/>
<evidence type="ECO:0000313" key="1">
    <source>
        <dbReference type="EMBL" id="KAF5348167.1"/>
    </source>
</evidence>